<accession>A0A8J5ETT9</accession>
<evidence type="ECO:0000313" key="3">
    <source>
        <dbReference type="Proteomes" id="UP000734854"/>
    </source>
</evidence>
<dbReference type="PANTHER" id="PTHR37702:SF9">
    <property type="entry name" value="PROLINE-RICH FAMILY PROTEIN"/>
    <property type="match status" value="1"/>
</dbReference>
<reference evidence="2 3" key="1">
    <citation type="submission" date="2020-08" db="EMBL/GenBank/DDBJ databases">
        <title>Plant Genome Project.</title>
        <authorList>
            <person name="Zhang R.-G."/>
        </authorList>
    </citation>
    <scope>NUCLEOTIDE SEQUENCE [LARGE SCALE GENOMIC DNA]</scope>
    <source>
        <tissue evidence="2">Rhizome</tissue>
    </source>
</reference>
<evidence type="ECO:0000313" key="2">
    <source>
        <dbReference type="EMBL" id="KAG6468912.1"/>
    </source>
</evidence>
<sequence length="236" mass="25756">MYIFKCHCTTINTLTPTLLFLWPSSLGIFLPNQSSEFYLMCTFAATAAKGISWRRQRLRLVLICLAFLCFASWVLFLLRGGAAAAVPLPVTLRRRLRVVMQDVTAASAANRESPATFDETLFLRPPASASWDSYSPPECPYPCLPPPTSVSICPPPPPPAASYPPPSPPVAGGATPGYYYPPHNYFPAPPPPNPVLPWFPWYYTSPPSASAASFVEQDAGVLIASLVMFALCLILF</sequence>
<keyword evidence="1" id="KW-1133">Transmembrane helix</keyword>
<gene>
    <name evidence="2" type="ORF">ZIOFF_073607</name>
</gene>
<keyword evidence="3" id="KW-1185">Reference proteome</keyword>
<evidence type="ECO:0000256" key="1">
    <source>
        <dbReference type="SAM" id="Phobius"/>
    </source>
</evidence>
<dbReference type="Proteomes" id="UP000734854">
    <property type="component" value="Unassembled WGS sequence"/>
</dbReference>
<feature type="transmembrane region" description="Helical" evidence="1">
    <location>
        <begin position="58"/>
        <end position="78"/>
    </location>
</feature>
<protein>
    <submittedName>
        <fullName evidence="2">Uncharacterized protein</fullName>
    </submittedName>
</protein>
<proteinExistence type="predicted"/>
<dbReference type="AlphaFoldDB" id="A0A8J5ETT9"/>
<dbReference type="EMBL" id="JACMSC010000022">
    <property type="protein sequence ID" value="KAG6468912.1"/>
    <property type="molecule type" value="Genomic_DNA"/>
</dbReference>
<comment type="caution">
    <text evidence="2">The sequence shown here is derived from an EMBL/GenBank/DDBJ whole genome shotgun (WGS) entry which is preliminary data.</text>
</comment>
<keyword evidence="1" id="KW-0812">Transmembrane</keyword>
<dbReference type="PANTHER" id="PTHR37702">
    <property type="entry name" value="PROLINE-RICH FAMILY PROTEIN"/>
    <property type="match status" value="1"/>
</dbReference>
<organism evidence="2 3">
    <name type="scientific">Zingiber officinale</name>
    <name type="common">Ginger</name>
    <name type="synonym">Amomum zingiber</name>
    <dbReference type="NCBI Taxonomy" id="94328"/>
    <lineage>
        <taxon>Eukaryota</taxon>
        <taxon>Viridiplantae</taxon>
        <taxon>Streptophyta</taxon>
        <taxon>Embryophyta</taxon>
        <taxon>Tracheophyta</taxon>
        <taxon>Spermatophyta</taxon>
        <taxon>Magnoliopsida</taxon>
        <taxon>Liliopsida</taxon>
        <taxon>Zingiberales</taxon>
        <taxon>Zingiberaceae</taxon>
        <taxon>Zingiber</taxon>
    </lineage>
</organism>
<keyword evidence="1" id="KW-0472">Membrane</keyword>
<name>A0A8J5ETT9_ZINOF</name>